<evidence type="ECO:0000313" key="3">
    <source>
        <dbReference type="Proteomes" id="UP001153076"/>
    </source>
</evidence>
<keyword evidence="3" id="KW-1185">Reference proteome</keyword>
<sequence>MAHVCTSRKQSSKATTHRSEEQEPEEIGGSGVLRSQKRNKLGRPRAVVIRPQRRTTPPLLQLGRPPSLSVVGDSDTILTVDVGKSPIRQGGVENMTVLLGALETGDERTTVWDNESERTGRDEEMNAFGGATIIGGWTSTVGESESAPVLEAGEPLVLEVWFIPITLCFNYMASEFMPAICPIIGMHCSELGGHGSMGALLVALDASGLSTTVWESESAPIGDAEEPPSMRYGSPLSDILVLQGEMDLSCLHVGGDDKMSALFDAFESGDPLLFLSETDIASGGHDKMSALLGALDSRCSPLSVTETESASVIAEGEVPLIPELQFNPFPVFFYYMMRWTSTAALGATTGPSCAHSSSEMVILIMSDMVVLIMSLHQQGDINMSALLGALETANQLSTVGRSSTTIGAGEPSIPQLWLVNILLTFPYMVTDVSSPSVEGMHTNNWF</sequence>
<proteinExistence type="predicted"/>
<reference evidence="2" key="1">
    <citation type="submission" date="2022-04" db="EMBL/GenBank/DDBJ databases">
        <title>Carnegiea gigantea Genome sequencing and assembly v2.</title>
        <authorList>
            <person name="Copetti D."/>
            <person name="Sanderson M.J."/>
            <person name="Burquez A."/>
            <person name="Wojciechowski M.F."/>
        </authorList>
    </citation>
    <scope>NUCLEOTIDE SEQUENCE</scope>
    <source>
        <strain evidence="2">SGP5-SGP5p</strain>
        <tissue evidence="2">Aerial part</tissue>
    </source>
</reference>
<gene>
    <name evidence="2" type="ORF">Cgig2_032207</name>
</gene>
<organism evidence="2 3">
    <name type="scientific">Carnegiea gigantea</name>
    <dbReference type="NCBI Taxonomy" id="171969"/>
    <lineage>
        <taxon>Eukaryota</taxon>
        <taxon>Viridiplantae</taxon>
        <taxon>Streptophyta</taxon>
        <taxon>Embryophyta</taxon>
        <taxon>Tracheophyta</taxon>
        <taxon>Spermatophyta</taxon>
        <taxon>Magnoliopsida</taxon>
        <taxon>eudicotyledons</taxon>
        <taxon>Gunneridae</taxon>
        <taxon>Pentapetalae</taxon>
        <taxon>Caryophyllales</taxon>
        <taxon>Cactineae</taxon>
        <taxon>Cactaceae</taxon>
        <taxon>Cactoideae</taxon>
        <taxon>Echinocereeae</taxon>
        <taxon>Carnegiea</taxon>
    </lineage>
</organism>
<protein>
    <submittedName>
        <fullName evidence="2">Uncharacterized protein</fullName>
    </submittedName>
</protein>
<name>A0A9Q1K4Q1_9CARY</name>
<accession>A0A9Q1K4Q1</accession>
<dbReference type="AlphaFoldDB" id="A0A9Q1K4Q1"/>
<comment type="caution">
    <text evidence="2">The sequence shown here is derived from an EMBL/GenBank/DDBJ whole genome shotgun (WGS) entry which is preliminary data.</text>
</comment>
<dbReference type="EMBL" id="JAKOGI010000347">
    <property type="protein sequence ID" value="KAJ8436386.1"/>
    <property type="molecule type" value="Genomic_DNA"/>
</dbReference>
<evidence type="ECO:0000256" key="1">
    <source>
        <dbReference type="SAM" id="MobiDB-lite"/>
    </source>
</evidence>
<dbReference type="Proteomes" id="UP001153076">
    <property type="component" value="Unassembled WGS sequence"/>
</dbReference>
<evidence type="ECO:0000313" key="2">
    <source>
        <dbReference type="EMBL" id="KAJ8436386.1"/>
    </source>
</evidence>
<feature type="region of interest" description="Disordered" evidence="1">
    <location>
        <begin position="1"/>
        <end position="67"/>
    </location>
</feature>